<dbReference type="KEGG" id="fpn:ABE65_002620"/>
<sequence length="324" mass="37858">MKKERKAPIFITKLSKLVKRIPPNHFKKQEFQDLLRNHSSGFKGEQSLEYFYRYLPKDILYLHGLRILDGEYFFQMDTLLITPSFITILEIKYMAGHLYFEDQFFQFIRTYAEKEEAFPNPIDQVSRQKIHLSRVLEQHKMNILPIETLVVMTHPAAIIEAASGYQEANEKVIKSSSLQQKYETLLQKYPNEVITQKQVKKLARLLLKLSSSYDPDICELFQVNKNELSKGVFCPTCPHSIMNYTWGKWHCSTCNTSSKTAHIEALQDYALLISNHISNYEFAWYLNLQSSNQAYHLLRSLNLPSTGTNRSRLYNLTPLLEKTT</sequence>
<dbReference type="AlphaFoldDB" id="A0A160IJ68"/>
<proteinExistence type="predicted"/>
<evidence type="ECO:0000259" key="1">
    <source>
        <dbReference type="PROSITE" id="PS50965"/>
    </source>
</evidence>
<dbReference type="STRING" id="1221500.ABE65_002620"/>
<dbReference type="InterPro" id="IPR011528">
    <property type="entry name" value="NERD"/>
</dbReference>
<keyword evidence="3" id="KW-1185">Reference proteome</keyword>
<evidence type="ECO:0000313" key="2">
    <source>
        <dbReference type="EMBL" id="ANC75787.1"/>
    </source>
</evidence>
<dbReference type="RefSeq" id="WP_066391141.1">
    <property type="nucleotide sequence ID" value="NZ_CP015378.1"/>
</dbReference>
<dbReference type="PROSITE" id="PS50965">
    <property type="entry name" value="NERD"/>
    <property type="match status" value="1"/>
</dbReference>
<dbReference type="Proteomes" id="UP000076623">
    <property type="component" value="Chromosome"/>
</dbReference>
<dbReference type="Pfam" id="PF08378">
    <property type="entry name" value="NERD"/>
    <property type="match status" value="1"/>
</dbReference>
<evidence type="ECO:0000313" key="3">
    <source>
        <dbReference type="Proteomes" id="UP000076623"/>
    </source>
</evidence>
<dbReference type="EMBL" id="CP015378">
    <property type="protein sequence ID" value="ANC75787.1"/>
    <property type="molecule type" value="Genomic_DNA"/>
</dbReference>
<reference evidence="2 3" key="1">
    <citation type="submission" date="2016-04" db="EMBL/GenBank/DDBJ databases">
        <title>Complete genome sequence of Fictibacillus phosphorivorans G25-29, a strain toxic to nematodes.</title>
        <authorList>
            <person name="Zheng Z."/>
        </authorList>
    </citation>
    <scope>NUCLEOTIDE SEQUENCE [LARGE SCALE GENOMIC DNA]</scope>
    <source>
        <strain evidence="2 3">G25-29</strain>
    </source>
</reference>
<feature type="domain" description="NERD" evidence="1">
    <location>
        <begin position="40"/>
        <end position="155"/>
    </location>
</feature>
<gene>
    <name evidence="2" type="ORF">ABE65_002620</name>
</gene>
<name>A0A160IJ68_9BACL</name>
<protein>
    <recommendedName>
        <fullName evidence="1">NERD domain-containing protein</fullName>
    </recommendedName>
</protein>
<organism evidence="2 3">
    <name type="scientific">Fictibacillus phosphorivorans</name>
    <dbReference type="NCBI Taxonomy" id="1221500"/>
    <lineage>
        <taxon>Bacteria</taxon>
        <taxon>Bacillati</taxon>
        <taxon>Bacillota</taxon>
        <taxon>Bacilli</taxon>
        <taxon>Bacillales</taxon>
        <taxon>Fictibacillaceae</taxon>
        <taxon>Fictibacillus</taxon>
    </lineage>
</organism>
<accession>A0A160IJ68</accession>